<dbReference type="SUPFAM" id="SSF56954">
    <property type="entry name" value="Outer membrane efflux proteins (OEP)"/>
    <property type="match status" value="1"/>
</dbReference>
<dbReference type="PANTHER" id="PTHR30203">
    <property type="entry name" value="OUTER MEMBRANE CATION EFFLUX PROTEIN"/>
    <property type="match status" value="1"/>
</dbReference>
<dbReference type="RefSeq" id="WP_135589001.1">
    <property type="nucleotide sequence ID" value="NZ_RQEP01000018.1"/>
</dbReference>
<dbReference type="Pfam" id="PF02321">
    <property type="entry name" value="OEP"/>
    <property type="match status" value="1"/>
</dbReference>
<dbReference type="Gene3D" id="1.20.1600.10">
    <property type="entry name" value="Outer membrane efflux proteins (OEP)"/>
    <property type="match status" value="1"/>
</dbReference>
<comment type="caution">
    <text evidence="2">The sequence shown here is derived from an EMBL/GenBank/DDBJ whole genome shotgun (WGS) entry which is preliminary data.</text>
</comment>
<dbReference type="EMBL" id="RQEP01000018">
    <property type="protein sequence ID" value="TGK00978.1"/>
    <property type="molecule type" value="Genomic_DNA"/>
</dbReference>
<protein>
    <submittedName>
        <fullName evidence="2">TolC family protein</fullName>
    </submittedName>
</protein>
<sequence length="455" mass="52475">MYACVIILRNQFILTFLFFSIAYARLFAADLPESDLKANIIITESDPKASQIKGKPLTLQEAERLFLRNNLSLLSSRLEVESKKAAIIQAGLWENPTVYVDQNIYNQQTRQYFDTTKNGETMIQIQQLFYMAGKRDKRVQLAKWNRSVAEQMFYDTLRSLKLELRSSFFQLYYSRNALEFYEESIPRVKNTIRGAENVYKNRQILLSELLRLKSILFRLETDRSELIKNILEREKVLKILLNEADLLDVELVPVLPGIEETIFSPLVLEPDRLLNVALEHRPDLKGLELLVNAERANLSLQKAMAVPDLSLGGSYDRAGNYIKDYYGVTISMPIPVFNRNQGNIRASETALASKKAELEEKLLSVKSEVRSALGIAKEKDRLLQEYKESFTKDYKNLSALMIENYKKKYLTILEFADFFESYSESTLKMIRLQSDRIEAVEVLNFTVGKTVFGEL</sequence>
<dbReference type="OrthoDB" id="9791261at2"/>
<evidence type="ECO:0000313" key="3">
    <source>
        <dbReference type="Proteomes" id="UP000297453"/>
    </source>
</evidence>
<organism evidence="2 3">
    <name type="scientific">Leptospira semungkisensis</name>
    <dbReference type="NCBI Taxonomy" id="2484985"/>
    <lineage>
        <taxon>Bacteria</taxon>
        <taxon>Pseudomonadati</taxon>
        <taxon>Spirochaetota</taxon>
        <taxon>Spirochaetia</taxon>
        <taxon>Leptospirales</taxon>
        <taxon>Leptospiraceae</taxon>
        <taxon>Leptospira</taxon>
    </lineage>
</organism>
<evidence type="ECO:0000313" key="2">
    <source>
        <dbReference type="EMBL" id="TGK00978.1"/>
    </source>
</evidence>
<keyword evidence="3" id="KW-1185">Reference proteome</keyword>
<dbReference type="InterPro" id="IPR003423">
    <property type="entry name" value="OMP_efflux"/>
</dbReference>
<dbReference type="PANTHER" id="PTHR30203:SF23">
    <property type="entry name" value="OUTER MEMBRANE EFFLUX PROTEIN"/>
    <property type="match status" value="1"/>
</dbReference>
<dbReference type="GO" id="GO:0015562">
    <property type="term" value="F:efflux transmembrane transporter activity"/>
    <property type="evidence" value="ECO:0007669"/>
    <property type="project" value="InterPro"/>
</dbReference>
<evidence type="ECO:0000256" key="1">
    <source>
        <dbReference type="ARBA" id="ARBA00007613"/>
    </source>
</evidence>
<dbReference type="Proteomes" id="UP000297453">
    <property type="component" value="Unassembled WGS sequence"/>
</dbReference>
<name>A0A4R9FQK2_9LEPT</name>
<proteinExistence type="inferred from homology"/>
<gene>
    <name evidence="2" type="ORF">EHO59_13750</name>
</gene>
<accession>A0A4R9FQK2</accession>
<dbReference type="AlphaFoldDB" id="A0A4R9FQK2"/>
<comment type="similarity">
    <text evidence="1">Belongs to the outer membrane factor (OMF) (TC 1.B.17) family.</text>
</comment>
<reference evidence="2" key="1">
    <citation type="journal article" date="2019" name="PLoS Negl. Trop. Dis.">
        <title>Revisiting the worldwide diversity of Leptospira species in the environment.</title>
        <authorList>
            <person name="Vincent A.T."/>
            <person name="Schiettekatte O."/>
            <person name="Bourhy P."/>
            <person name="Veyrier F.J."/>
            <person name="Picardeau M."/>
        </authorList>
    </citation>
    <scope>NUCLEOTIDE SEQUENCE [LARGE SCALE GENOMIC DNA]</scope>
    <source>
        <strain evidence="2">SSS9</strain>
    </source>
</reference>
<dbReference type="InterPro" id="IPR010131">
    <property type="entry name" value="MdtP/NodT-like"/>
</dbReference>